<dbReference type="EMBL" id="PXYL01000012">
    <property type="protein sequence ID" value="PSJ57935.1"/>
    <property type="molecule type" value="Genomic_DNA"/>
</dbReference>
<dbReference type="AlphaFoldDB" id="A0A2P7S646"/>
<keyword evidence="2" id="KW-1185">Reference proteome</keyword>
<name>A0A2P7S646_9HYPH</name>
<proteinExistence type="predicted"/>
<reference evidence="1 2" key="1">
    <citation type="submission" date="2018-03" db="EMBL/GenBank/DDBJ databases">
        <title>The draft genome of Mesorhizobium soli JCM 19897.</title>
        <authorList>
            <person name="Li L."/>
            <person name="Liu L."/>
            <person name="Liang L."/>
            <person name="Wang T."/>
            <person name="Zhang X."/>
        </authorList>
    </citation>
    <scope>NUCLEOTIDE SEQUENCE [LARGE SCALE GENOMIC DNA]</scope>
    <source>
        <strain evidence="1 2">JCM 19897</strain>
    </source>
</reference>
<organism evidence="1 2">
    <name type="scientific">Pseudaminobacter soli</name>
    <name type="common">ex Li et al. 2025</name>
    <dbReference type="NCBI Taxonomy" id="1295366"/>
    <lineage>
        <taxon>Bacteria</taxon>
        <taxon>Pseudomonadati</taxon>
        <taxon>Pseudomonadota</taxon>
        <taxon>Alphaproteobacteria</taxon>
        <taxon>Hyphomicrobiales</taxon>
        <taxon>Phyllobacteriaceae</taxon>
        <taxon>Pseudaminobacter</taxon>
    </lineage>
</organism>
<dbReference type="OrthoDB" id="9814791at2"/>
<evidence type="ECO:0008006" key="3">
    <source>
        <dbReference type="Google" id="ProtNLM"/>
    </source>
</evidence>
<gene>
    <name evidence="1" type="ORF">C7I85_21470</name>
</gene>
<dbReference type="Proteomes" id="UP000240653">
    <property type="component" value="Unassembled WGS sequence"/>
</dbReference>
<evidence type="ECO:0000313" key="1">
    <source>
        <dbReference type="EMBL" id="PSJ57935.1"/>
    </source>
</evidence>
<comment type="caution">
    <text evidence="1">The sequence shown here is derived from an EMBL/GenBank/DDBJ whole genome shotgun (WGS) entry which is preliminary data.</text>
</comment>
<dbReference type="RefSeq" id="WP_106726063.1">
    <property type="nucleotide sequence ID" value="NZ_PXYL01000012.1"/>
</dbReference>
<evidence type="ECO:0000313" key="2">
    <source>
        <dbReference type="Proteomes" id="UP000240653"/>
    </source>
</evidence>
<accession>A0A2P7S646</accession>
<protein>
    <recommendedName>
        <fullName evidence="3">DUF1579 domain-containing protein</fullName>
    </recommendedName>
</protein>
<sequence length="156" mass="18039">MRDQGFADFDFLIGEWHITNECLNERLTGCAEWHSFPATARVEKVMDGGGNLDQMFVPARGFTGMTLRLYNPETRFWSIYWSDTKSHRLFPPTVGKFENGRGEFFGDDVEGGKPVRVRFLWTAGENPRWEQAFSTDGGGSWEVNWVMKFERDRAKI</sequence>